<gene>
    <name evidence="10" type="ORF">PRZ01_16615</name>
</gene>
<dbReference type="RefSeq" id="WP_273597910.1">
    <property type="nucleotide sequence ID" value="NZ_JAQQXS010000016.1"/>
</dbReference>
<dbReference type="PANTHER" id="PTHR30469">
    <property type="entry name" value="MULTIDRUG RESISTANCE PROTEIN MDTA"/>
    <property type="match status" value="1"/>
</dbReference>
<evidence type="ECO:0000256" key="1">
    <source>
        <dbReference type="ARBA" id="ARBA00004236"/>
    </source>
</evidence>
<evidence type="ECO:0000256" key="6">
    <source>
        <dbReference type="SAM" id="Phobius"/>
    </source>
</evidence>
<accession>A0ABT5KV47</accession>
<organism evidence="10 11">
    <name type="scientific">Roseateles koreensis</name>
    <dbReference type="NCBI Taxonomy" id="2987526"/>
    <lineage>
        <taxon>Bacteria</taxon>
        <taxon>Pseudomonadati</taxon>
        <taxon>Pseudomonadota</taxon>
        <taxon>Betaproteobacteria</taxon>
        <taxon>Burkholderiales</taxon>
        <taxon>Sphaerotilaceae</taxon>
        <taxon>Roseateles</taxon>
    </lineage>
</organism>
<dbReference type="SUPFAM" id="SSF111369">
    <property type="entry name" value="HlyD-like secretion proteins"/>
    <property type="match status" value="1"/>
</dbReference>
<dbReference type="Proteomes" id="UP001219862">
    <property type="component" value="Unassembled WGS sequence"/>
</dbReference>
<dbReference type="Gene3D" id="2.40.30.170">
    <property type="match status" value="1"/>
</dbReference>
<dbReference type="Pfam" id="PF25967">
    <property type="entry name" value="RND-MFP_C"/>
    <property type="match status" value="1"/>
</dbReference>
<dbReference type="Gene3D" id="2.40.420.20">
    <property type="match status" value="1"/>
</dbReference>
<keyword evidence="6" id="KW-0472">Membrane</keyword>
<keyword evidence="6" id="KW-1133">Transmembrane helix</keyword>
<evidence type="ECO:0000313" key="11">
    <source>
        <dbReference type="Proteomes" id="UP001219862"/>
    </source>
</evidence>
<dbReference type="Gene3D" id="6.10.140.1990">
    <property type="match status" value="1"/>
</dbReference>
<feature type="domain" description="Multidrug resistance protein MdtA-like beta-barrel" evidence="8">
    <location>
        <begin position="239"/>
        <end position="329"/>
    </location>
</feature>
<dbReference type="PANTHER" id="PTHR30469:SF33">
    <property type="entry name" value="SLR1207 PROTEIN"/>
    <property type="match status" value="1"/>
</dbReference>
<keyword evidence="11" id="KW-1185">Reference proteome</keyword>
<evidence type="ECO:0000259" key="8">
    <source>
        <dbReference type="Pfam" id="PF25944"/>
    </source>
</evidence>
<comment type="caution">
    <text evidence="10">The sequence shown here is derived from an EMBL/GenBank/DDBJ whole genome shotgun (WGS) entry which is preliminary data.</text>
</comment>
<sequence>MTSSEAVHQTAKPRSGLRHWFSPWRLVMLTLLLLGLGWIAKRMWFTPPPAPQVATSPVEQGDIEEAVLATGTIGAAKLVSVGAQVTGEVKRLTVALGDTVKQGQLIAEIEALTQQNTVRNAAAALDIAEAQLRSKQAALKQAQLAAARLRELVAVDAGARADLEAAEATLDTSKADIAVLQAQIVQARLAADTAKVNLGYTRVTAPMDGTVVAVVTEQGQTVNANQSAPTIIKLARLDTMTVKAQISEADVPRVKPGMPVYFSLLGEPDKRIEVKLRAVEPGPTTLATDTTTSTASTGTTSAIYYNGIFDVPNPQGKLRINMTAQTTIVLAQVKNVLMVPSAALGSKGKDGRYTVRVLEGPRIVDKPVRIGLDNRVKAQVLEGLALGDRVVTSEAAAPGGAPAQSSGPPPRM</sequence>
<evidence type="ECO:0000256" key="3">
    <source>
        <dbReference type="ARBA" id="ARBA00022448"/>
    </source>
</evidence>
<evidence type="ECO:0000256" key="2">
    <source>
        <dbReference type="ARBA" id="ARBA00009477"/>
    </source>
</evidence>
<dbReference type="NCBIfam" id="TIGR01730">
    <property type="entry name" value="RND_mfp"/>
    <property type="match status" value="1"/>
</dbReference>
<dbReference type="InterPro" id="IPR030190">
    <property type="entry name" value="MacA_alpha-hairpin_sf"/>
</dbReference>
<feature type="domain" description="Multidrug resistance protein MdtA-like barrel-sandwich hybrid" evidence="7">
    <location>
        <begin position="78"/>
        <end position="232"/>
    </location>
</feature>
<protein>
    <submittedName>
        <fullName evidence="10">Efflux RND transporter periplasmic adaptor subunit</fullName>
    </submittedName>
</protein>
<dbReference type="Pfam" id="PF25917">
    <property type="entry name" value="BSH_RND"/>
    <property type="match status" value="1"/>
</dbReference>
<reference evidence="10 11" key="1">
    <citation type="submission" date="2022-10" db="EMBL/GenBank/DDBJ databases">
        <title>paucibacter sp. hw8 Genome sequencing.</title>
        <authorList>
            <person name="Park S."/>
        </authorList>
    </citation>
    <scope>NUCLEOTIDE SEQUENCE [LARGE SCALE GENOMIC DNA]</scope>
    <source>
        <strain evidence="11">hw8</strain>
    </source>
</reference>
<dbReference type="InterPro" id="IPR058627">
    <property type="entry name" value="MdtA-like_C"/>
</dbReference>
<dbReference type="Gene3D" id="2.40.50.100">
    <property type="match status" value="1"/>
</dbReference>
<keyword evidence="6" id="KW-0812">Transmembrane</keyword>
<dbReference type="EMBL" id="JAQQXS010000016">
    <property type="protein sequence ID" value="MDC8786812.1"/>
    <property type="molecule type" value="Genomic_DNA"/>
</dbReference>
<dbReference type="Pfam" id="PF25944">
    <property type="entry name" value="Beta-barrel_RND"/>
    <property type="match status" value="1"/>
</dbReference>
<evidence type="ECO:0000259" key="9">
    <source>
        <dbReference type="Pfam" id="PF25967"/>
    </source>
</evidence>
<evidence type="ECO:0000256" key="4">
    <source>
        <dbReference type="ARBA" id="ARBA00023054"/>
    </source>
</evidence>
<dbReference type="InterPro" id="IPR058625">
    <property type="entry name" value="MdtA-like_BSH"/>
</dbReference>
<feature type="transmembrane region" description="Helical" evidence="6">
    <location>
        <begin position="20"/>
        <end position="40"/>
    </location>
</feature>
<keyword evidence="3" id="KW-0813">Transport</keyword>
<evidence type="ECO:0000313" key="10">
    <source>
        <dbReference type="EMBL" id="MDC8786812.1"/>
    </source>
</evidence>
<keyword evidence="4 5" id="KW-0175">Coiled coil</keyword>
<comment type="similarity">
    <text evidence="2">Belongs to the membrane fusion protein (MFP) (TC 8.A.1) family.</text>
</comment>
<dbReference type="InterPro" id="IPR058626">
    <property type="entry name" value="MdtA-like_b-barrel"/>
</dbReference>
<dbReference type="InterPro" id="IPR006143">
    <property type="entry name" value="RND_pump_MFP"/>
</dbReference>
<comment type="subcellular location">
    <subcellularLocation>
        <location evidence="1">Cell membrane</location>
    </subcellularLocation>
</comment>
<feature type="coiled-coil region" evidence="5">
    <location>
        <begin position="118"/>
        <end position="183"/>
    </location>
</feature>
<evidence type="ECO:0000256" key="5">
    <source>
        <dbReference type="SAM" id="Coils"/>
    </source>
</evidence>
<proteinExistence type="inferred from homology"/>
<evidence type="ECO:0000259" key="7">
    <source>
        <dbReference type="Pfam" id="PF25917"/>
    </source>
</evidence>
<feature type="domain" description="Multidrug resistance protein MdtA-like C-terminal permuted SH3" evidence="9">
    <location>
        <begin position="335"/>
        <end position="395"/>
    </location>
</feature>
<name>A0ABT5KV47_9BURK</name>